<proteinExistence type="predicted"/>
<protein>
    <submittedName>
        <fullName evidence="1">Uncharacterized protein</fullName>
    </submittedName>
</protein>
<name>A0A2I0A2S4_9ASPA</name>
<organism evidence="1 2">
    <name type="scientific">Apostasia shenzhenica</name>
    <dbReference type="NCBI Taxonomy" id="1088818"/>
    <lineage>
        <taxon>Eukaryota</taxon>
        <taxon>Viridiplantae</taxon>
        <taxon>Streptophyta</taxon>
        <taxon>Embryophyta</taxon>
        <taxon>Tracheophyta</taxon>
        <taxon>Spermatophyta</taxon>
        <taxon>Magnoliopsida</taxon>
        <taxon>Liliopsida</taxon>
        <taxon>Asparagales</taxon>
        <taxon>Orchidaceae</taxon>
        <taxon>Apostasioideae</taxon>
        <taxon>Apostasia</taxon>
    </lineage>
</organism>
<reference evidence="1 2" key="1">
    <citation type="journal article" date="2017" name="Nature">
        <title>The Apostasia genome and the evolution of orchids.</title>
        <authorList>
            <person name="Zhang G.Q."/>
            <person name="Liu K.W."/>
            <person name="Li Z."/>
            <person name="Lohaus R."/>
            <person name="Hsiao Y.Y."/>
            <person name="Niu S.C."/>
            <person name="Wang J.Y."/>
            <person name="Lin Y.C."/>
            <person name="Xu Q."/>
            <person name="Chen L.J."/>
            <person name="Yoshida K."/>
            <person name="Fujiwara S."/>
            <person name="Wang Z.W."/>
            <person name="Zhang Y.Q."/>
            <person name="Mitsuda N."/>
            <person name="Wang M."/>
            <person name="Liu G.H."/>
            <person name="Pecoraro L."/>
            <person name="Huang H.X."/>
            <person name="Xiao X.J."/>
            <person name="Lin M."/>
            <person name="Wu X.Y."/>
            <person name="Wu W.L."/>
            <person name="Chen Y.Y."/>
            <person name="Chang S.B."/>
            <person name="Sakamoto S."/>
            <person name="Ohme-Takagi M."/>
            <person name="Yagi M."/>
            <person name="Zeng S.J."/>
            <person name="Shen C.Y."/>
            <person name="Yeh C.M."/>
            <person name="Luo Y.B."/>
            <person name="Tsai W.C."/>
            <person name="Van de Peer Y."/>
            <person name="Liu Z.J."/>
        </authorList>
    </citation>
    <scope>NUCLEOTIDE SEQUENCE [LARGE SCALE GENOMIC DNA]</scope>
    <source>
        <strain evidence="2">cv. Shenzhen</strain>
        <tissue evidence="1">Stem</tissue>
    </source>
</reference>
<sequence length="103" mass="11533">MVKDHPLLTSMTMLSRCTCRSLRGPTTSFLVQSTFHRRVNQGLACSNPHRFSGAVLRSRGLALLLLTLVPPVADKQHEFRICLLPLLPENQDKAVLSTAYKYP</sequence>
<evidence type="ECO:0000313" key="1">
    <source>
        <dbReference type="EMBL" id="PKA49834.1"/>
    </source>
</evidence>
<keyword evidence="2" id="KW-1185">Reference proteome</keyword>
<accession>A0A2I0A2S4</accession>
<gene>
    <name evidence="1" type="ORF">AXF42_Ash004376</name>
</gene>
<dbReference type="AlphaFoldDB" id="A0A2I0A2S4"/>
<evidence type="ECO:0000313" key="2">
    <source>
        <dbReference type="Proteomes" id="UP000236161"/>
    </source>
</evidence>
<dbReference type="EMBL" id="KZ452037">
    <property type="protein sequence ID" value="PKA49834.1"/>
    <property type="molecule type" value="Genomic_DNA"/>
</dbReference>
<dbReference type="Proteomes" id="UP000236161">
    <property type="component" value="Unassembled WGS sequence"/>
</dbReference>